<accession>A0A0F5YCT9</accession>
<dbReference type="PANTHER" id="PTHR37820">
    <property type="entry name" value="CELL DIVISION PROTEIN DIVIB"/>
    <property type="match status" value="1"/>
</dbReference>
<evidence type="ECO:0000259" key="9">
    <source>
        <dbReference type="PROSITE" id="PS51779"/>
    </source>
</evidence>
<keyword evidence="4 8" id="KW-0812">Transmembrane</keyword>
<evidence type="ECO:0000256" key="6">
    <source>
        <dbReference type="ARBA" id="ARBA00023136"/>
    </source>
</evidence>
<dbReference type="InterPro" id="IPR050487">
    <property type="entry name" value="FtsQ_DivIB"/>
</dbReference>
<comment type="subcellular location">
    <subcellularLocation>
        <location evidence="1">Membrane</location>
    </subcellularLocation>
</comment>
<reference evidence="10 11" key="1">
    <citation type="submission" date="2015-06" db="EMBL/GenBank/DDBJ databases">
        <title>Draft genome assembly of filamentous brackish cyanobacterium Limnoraphis robusta strain CS-951.</title>
        <authorList>
            <person name="Willis A."/>
            <person name="Parks M."/>
            <person name="Burford M.A."/>
        </authorList>
    </citation>
    <scope>NUCLEOTIDE SEQUENCE [LARGE SCALE GENOMIC DNA]</scope>
    <source>
        <strain evidence="10 11">CS-951</strain>
    </source>
</reference>
<keyword evidence="6 8" id="KW-0472">Membrane</keyword>
<dbReference type="Gene3D" id="3.10.20.310">
    <property type="entry name" value="membrane protein fhac"/>
    <property type="match status" value="1"/>
</dbReference>
<organism evidence="10 11">
    <name type="scientific">Limnoraphis robusta CS-951</name>
    <dbReference type="NCBI Taxonomy" id="1637645"/>
    <lineage>
        <taxon>Bacteria</taxon>
        <taxon>Bacillati</taxon>
        <taxon>Cyanobacteriota</taxon>
        <taxon>Cyanophyceae</taxon>
        <taxon>Oscillatoriophycideae</taxon>
        <taxon>Oscillatoriales</taxon>
        <taxon>Sirenicapillariaceae</taxon>
        <taxon>Limnoraphis</taxon>
    </lineage>
</organism>
<sequence>MANIVSVSSNELGNRRQQLRRQRRQRLVQILWQGLAVSSLTGGVFWALNQPIWLIRQPEQVTIEGNQLLSDARIRDLLPLSYPQSLWQIQPQDLAKILESQGQIASATVTRELFPPRLTIKIQERRPVAIAQPSPTLTRRSDASGVGWLDANGGWIPLESYAKLERSRQLPSLKVIGNPDQYRPHWTQMYETLSRSPVVVYEINWQNPANLMITTEIGVVHLGAYSPQFTQQLRVLDQMRNLPEQVDLALVDYIDLQNPSSPLIQMLPEP</sequence>
<keyword evidence="2" id="KW-1003">Cell membrane</keyword>
<evidence type="ECO:0000313" key="10">
    <source>
        <dbReference type="EMBL" id="KKD36724.1"/>
    </source>
</evidence>
<evidence type="ECO:0000256" key="8">
    <source>
        <dbReference type="SAM" id="Phobius"/>
    </source>
</evidence>
<feature type="domain" description="POTRA" evidence="9">
    <location>
        <begin position="56"/>
        <end position="125"/>
    </location>
</feature>
<dbReference type="InterPro" id="IPR034746">
    <property type="entry name" value="POTRA"/>
</dbReference>
<feature type="transmembrane region" description="Helical" evidence="8">
    <location>
        <begin position="30"/>
        <end position="48"/>
    </location>
</feature>
<dbReference type="Proteomes" id="UP000033607">
    <property type="component" value="Unassembled WGS sequence"/>
</dbReference>
<dbReference type="Pfam" id="PF08478">
    <property type="entry name" value="POTRA_1"/>
    <property type="match status" value="1"/>
</dbReference>
<evidence type="ECO:0000256" key="1">
    <source>
        <dbReference type="ARBA" id="ARBA00004370"/>
    </source>
</evidence>
<dbReference type="PROSITE" id="PS51779">
    <property type="entry name" value="POTRA"/>
    <property type="match status" value="1"/>
</dbReference>
<dbReference type="OrthoDB" id="527430at2"/>
<evidence type="ECO:0000313" key="11">
    <source>
        <dbReference type="Proteomes" id="UP000033607"/>
    </source>
</evidence>
<proteinExistence type="predicted"/>
<dbReference type="InterPro" id="IPR013685">
    <property type="entry name" value="POTRA_FtsQ_type"/>
</dbReference>
<dbReference type="RefSeq" id="WP_046280016.1">
    <property type="nucleotide sequence ID" value="NZ_LATL02000178.1"/>
</dbReference>
<protein>
    <submittedName>
        <fullName evidence="10">Cell division protein FtsQ</fullName>
    </submittedName>
</protein>
<dbReference type="AlphaFoldDB" id="A0A0F5YCT9"/>
<comment type="caution">
    <text evidence="10">The sequence shown here is derived from an EMBL/GenBank/DDBJ whole genome shotgun (WGS) entry which is preliminary data.</text>
</comment>
<keyword evidence="5 8" id="KW-1133">Transmembrane helix</keyword>
<evidence type="ECO:0000256" key="5">
    <source>
        <dbReference type="ARBA" id="ARBA00022989"/>
    </source>
</evidence>
<gene>
    <name evidence="10" type="ORF">WN50_18300</name>
</gene>
<evidence type="ECO:0000256" key="7">
    <source>
        <dbReference type="ARBA" id="ARBA00023306"/>
    </source>
</evidence>
<evidence type="ECO:0000256" key="4">
    <source>
        <dbReference type="ARBA" id="ARBA00022692"/>
    </source>
</evidence>
<evidence type="ECO:0000256" key="2">
    <source>
        <dbReference type="ARBA" id="ARBA00022475"/>
    </source>
</evidence>
<dbReference type="EMBL" id="LATL02000178">
    <property type="protein sequence ID" value="KKD36724.1"/>
    <property type="molecule type" value="Genomic_DNA"/>
</dbReference>
<dbReference type="GO" id="GO:0005886">
    <property type="term" value="C:plasma membrane"/>
    <property type="evidence" value="ECO:0007669"/>
    <property type="project" value="TreeGrafter"/>
</dbReference>
<evidence type="ECO:0000256" key="3">
    <source>
        <dbReference type="ARBA" id="ARBA00022618"/>
    </source>
</evidence>
<keyword evidence="3 10" id="KW-0132">Cell division</keyword>
<dbReference type="PANTHER" id="PTHR37820:SF1">
    <property type="entry name" value="CELL DIVISION PROTEIN FTSQ"/>
    <property type="match status" value="1"/>
</dbReference>
<name>A0A0F5YCT9_9CYAN</name>
<dbReference type="GO" id="GO:0051301">
    <property type="term" value="P:cell division"/>
    <property type="evidence" value="ECO:0007669"/>
    <property type="project" value="UniProtKB-KW"/>
</dbReference>
<keyword evidence="7" id="KW-0131">Cell cycle</keyword>